<dbReference type="Proteomes" id="UP000242715">
    <property type="component" value="Unassembled WGS sequence"/>
</dbReference>
<sequence>MPVEYGIANIIIVALMELDLCDWLPTNILEKIAVVPPPEDGVGADFCYCLEDSNGNFSIANMYHNLCAFHEEDYEGIWQKIWKIKVPRGFISLLPLWGFH</sequence>
<accession>A0A2Z6MKV0</accession>
<proteinExistence type="predicted"/>
<protein>
    <submittedName>
        <fullName evidence="1">Uncharacterized protein</fullName>
    </submittedName>
</protein>
<evidence type="ECO:0000313" key="1">
    <source>
        <dbReference type="EMBL" id="GAU23935.1"/>
    </source>
</evidence>
<gene>
    <name evidence="1" type="ORF">TSUD_181240</name>
</gene>
<dbReference type="EMBL" id="DF973281">
    <property type="protein sequence ID" value="GAU23935.1"/>
    <property type="molecule type" value="Genomic_DNA"/>
</dbReference>
<dbReference type="OrthoDB" id="1436613at2759"/>
<keyword evidence="2" id="KW-1185">Reference proteome</keyword>
<organism evidence="1 2">
    <name type="scientific">Trifolium subterraneum</name>
    <name type="common">Subterranean clover</name>
    <dbReference type="NCBI Taxonomy" id="3900"/>
    <lineage>
        <taxon>Eukaryota</taxon>
        <taxon>Viridiplantae</taxon>
        <taxon>Streptophyta</taxon>
        <taxon>Embryophyta</taxon>
        <taxon>Tracheophyta</taxon>
        <taxon>Spermatophyta</taxon>
        <taxon>Magnoliopsida</taxon>
        <taxon>eudicotyledons</taxon>
        <taxon>Gunneridae</taxon>
        <taxon>Pentapetalae</taxon>
        <taxon>rosids</taxon>
        <taxon>fabids</taxon>
        <taxon>Fabales</taxon>
        <taxon>Fabaceae</taxon>
        <taxon>Papilionoideae</taxon>
        <taxon>50 kb inversion clade</taxon>
        <taxon>NPAAA clade</taxon>
        <taxon>Hologalegina</taxon>
        <taxon>IRL clade</taxon>
        <taxon>Trifolieae</taxon>
        <taxon>Trifolium</taxon>
    </lineage>
</organism>
<name>A0A2Z6MKV0_TRISU</name>
<reference evidence="2" key="1">
    <citation type="journal article" date="2017" name="Front. Plant Sci.">
        <title>Climate Clever Clovers: New Paradigm to Reduce the Environmental Footprint of Ruminants by Breeding Low Methanogenic Forages Utilizing Haplotype Variation.</title>
        <authorList>
            <person name="Kaur P."/>
            <person name="Appels R."/>
            <person name="Bayer P.E."/>
            <person name="Keeble-Gagnere G."/>
            <person name="Wang J."/>
            <person name="Hirakawa H."/>
            <person name="Shirasawa K."/>
            <person name="Vercoe P."/>
            <person name="Stefanova K."/>
            <person name="Durmic Z."/>
            <person name="Nichols P."/>
            <person name="Revell C."/>
            <person name="Isobe S.N."/>
            <person name="Edwards D."/>
            <person name="Erskine W."/>
        </authorList>
    </citation>
    <scope>NUCLEOTIDE SEQUENCE [LARGE SCALE GENOMIC DNA]</scope>
    <source>
        <strain evidence="2">cv. Daliak</strain>
    </source>
</reference>
<dbReference type="AlphaFoldDB" id="A0A2Z6MKV0"/>
<evidence type="ECO:0000313" key="2">
    <source>
        <dbReference type="Proteomes" id="UP000242715"/>
    </source>
</evidence>